<organism evidence="1 2">
    <name type="scientific">Carnegiea gigantea</name>
    <dbReference type="NCBI Taxonomy" id="171969"/>
    <lineage>
        <taxon>Eukaryota</taxon>
        <taxon>Viridiplantae</taxon>
        <taxon>Streptophyta</taxon>
        <taxon>Embryophyta</taxon>
        <taxon>Tracheophyta</taxon>
        <taxon>Spermatophyta</taxon>
        <taxon>Magnoliopsida</taxon>
        <taxon>eudicotyledons</taxon>
        <taxon>Gunneridae</taxon>
        <taxon>Pentapetalae</taxon>
        <taxon>Caryophyllales</taxon>
        <taxon>Cactineae</taxon>
        <taxon>Cactaceae</taxon>
        <taxon>Cactoideae</taxon>
        <taxon>Echinocereeae</taxon>
        <taxon>Carnegiea</taxon>
    </lineage>
</organism>
<name>A0A9Q1QAJ4_9CARY</name>
<protein>
    <submittedName>
        <fullName evidence="1">Uncharacterized protein</fullName>
    </submittedName>
</protein>
<dbReference type="OrthoDB" id="1001981at2759"/>
<sequence length="271" mass="30724">MDEVILDHGGHAQEFITDFITYAISTCIVGNANGTCQSWAVKHLRNIDEIKKYNWCGYALKCLNDAVVEWKKDKQILHRIAAIPNVFNYYDSCSTWIESNSKEERLKDYSQLQLIGIQTRIIARIEYERIVRLAEADLEIYTQELEKDHPQQGGAGAMSRATTTKVQRCPYCPHCNAQQDGIVHRNDEPLQSTDKAGGDDNVKDCSTPDDPYYCSSEFLEQVDKLESMAIERMEQRTRMGCSPLSFNLGISPEREACATRSGDITHASFQP</sequence>
<keyword evidence="2" id="KW-1185">Reference proteome</keyword>
<dbReference type="EMBL" id="JAKOGI010000472">
    <property type="protein sequence ID" value="KAJ8434519.1"/>
    <property type="molecule type" value="Genomic_DNA"/>
</dbReference>
<dbReference type="AlphaFoldDB" id="A0A9Q1QAJ4"/>
<dbReference type="Proteomes" id="UP001153076">
    <property type="component" value="Unassembled WGS sequence"/>
</dbReference>
<proteinExistence type="predicted"/>
<gene>
    <name evidence="1" type="ORF">Cgig2_030142</name>
</gene>
<accession>A0A9Q1QAJ4</accession>
<evidence type="ECO:0000313" key="1">
    <source>
        <dbReference type="EMBL" id="KAJ8434519.1"/>
    </source>
</evidence>
<comment type="caution">
    <text evidence="1">The sequence shown here is derived from an EMBL/GenBank/DDBJ whole genome shotgun (WGS) entry which is preliminary data.</text>
</comment>
<evidence type="ECO:0000313" key="2">
    <source>
        <dbReference type="Proteomes" id="UP001153076"/>
    </source>
</evidence>
<reference evidence="1" key="1">
    <citation type="submission" date="2022-04" db="EMBL/GenBank/DDBJ databases">
        <title>Carnegiea gigantea Genome sequencing and assembly v2.</title>
        <authorList>
            <person name="Copetti D."/>
            <person name="Sanderson M.J."/>
            <person name="Burquez A."/>
            <person name="Wojciechowski M.F."/>
        </authorList>
    </citation>
    <scope>NUCLEOTIDE SEQUENCE</scope>
    <source>
        <strain evidence="1">SGP5-SGP5p</strain>
        <tissue evidence="1">Aerial part</tissue>
    </source>
</reference>